<evidence type="ECO:0000256" key="1">
    <source>
        <dbReference type="ARBA" id="ARBA00004811"/>
    </source>
</evidence>
<evidence type="ECO:0000256" key="7">
    <source>
        <dbReference type="ARBA" id="ARBA00044633"/>
    </source>
</evidence>
<keyword evidence="4" id="KW-0028">Amino-acid biosynthesis</keyword>
<evidence type="ECO:0000256" key="2">
    <source>
        <dbReference type="ARBA" id="ARBA00009948"/>
    </source>
</evidence>
<dbReference type="InterPro" id="IPR006264">
    <property type="entry name" value="EPSP_synthase"/>
</dbReference>
<sequence>MLQISYNNKKLAGTYALPASKSLSNRLLIMRALQRSKVLFDDLSEAEDTYMMRLYLSFINTCAGSDIPLSLDTHNAGTVFRFLLAYLARQDGQWLLTGGERMRHRPIGALVDALRSLGADIKYTEKEGFPPLLIKGKNLNGGVVELNASSSSQFVSALMLIAPHLTGGLTIQLKTEPVSSAYIDMTATLMQDFGAEVLLSKKKIRVEEGSYKIEKVRVERDWSAAAFWYEMVAFAAGASVHLPGLSKNSVQGDRFLTTVFDKLGVHSDFTKDGLVLSHTGKVAKTIDFDFTHAPDIVPSVMVACAGLGVEAHFSGIEHLRIKESDRILSMQQELGKIGAEIVQDGKHYVLYPGKSPVQELIFSSHGDHRMAMSLAPLAMKFGTVTMKEPDVIKKSYPGYWDEMEKTGLFVMKGIND</sequence>
<dbReference type="Pfam" id="PF00275">
    <property type="entry name" value="EPSP_synthase"/>
    <property type="match status" value="1"/>
</dbReference>
<evidence type="ECO:0000256" key="5">
    <source>
        <dbReference type="ARBA" id="ARBA00022679"/>
    </source>
</evidence>
<reference evidence="9" key="1">
    <citation type="submission" date="2018-06" db="EMBL/GenBank/DDBJ databases">
        <authorList>
            <person name="Zhirakovskaya E."/>
        </authorList>
    </citation>
    <scope>NUCLEOTIDE SEQUENCE</scope>
</reference>
<comment type="catalytic activity">
    <reaction evidence="7">
        <text>3-phosphoshikimate + phosphoenolpyruvate = 5-O-(1-carboxyvinyl)-3-phosphoshikimate + phosphate</text>
        <dbReference type="Rhea" id="RHEA:21256"/>
        <dbReference type="ChEBI" id="CHEBI:43474"/>
        <dbReference type="ChEBI" id="CHEBI:57701"/>
        <dbReference type="ChEBI" id="CHEBI:58702"/>
        <dbReference type="ChEBI" id="CHEBI:145989"/>
        <dbReference type="EC" id="2.5.1.19"/>
    </reaction>
    <physiologicalReaction direction="left-to-right" evidence="7">
        <dbReference type="Rhea" id="RHEA:21257"/>
    </physiologicalReaction>
</comment>
<evidence type="ECO:0000256" key="6">
    <source>
        <dbReference type="ARBA" id="ARBA00023141"/>
    </source>
</evidence>
<keyword evidence="6" id="KW-0057">Aromatic amino acid biosynthesis</keyword>
<organism evidence="9">
    <name type="scientific">hydrothermal vent metagenome</name>
    <dbReference type="NCBI Taxonomy" id="652676"/>
    <lineage>
        <taxon>unclassified sequences</taxon>
        <taxon>metagenomes</taxon>
        <taxon>ecological metagenomes</taxon>
    </lineage>
</organism>
<dbReference type="Gene3D" id="3.65.10.10">
    <property type="entry name" value="Enolpyruvate transferase domain"/>
    <property type="match status" value="2"/>
</dbReference>
<protein>
    <recommendedName>
        <fullName evidence="3">3-phosphoshikimate 1-carboxyvinyltransferase</fullName>
        <ecNumber evidence="3">2.5.1.19</ecNumber>
    </recommendedName>
</protein>
<evidence type="ECO:0000313" key="9">
    <source>
        <dbReference type="EMBL" id="VAW30626.1"/>
    </source>
</evidence>
<dbReference type="InterPro" id="IPR013792">
    <property type="entry name" value="RNA3'P_cycl/enolpyr_Trfase_a/b"/>
</dbReference>
<dbReference type="PIRSF" id="PIRSF000505">
    <property type="entry name" value="EPSPS"/>
    <property type="match status" value="1"/>
</dbReference>
<proteinExistence type="inferred from homology"/>
<comment type="similarity">
    <text evidence="2">Belongs to the EPSP synthase family.</text>
</comment>
<dbReference type="AlphaFoldDB" id="A0A3B0VF48"/>
<keyword evidence="5 9" id="KW-0808">Transferase</keyword>
<dbReference type="InterPro" id="IPR001986">
    <property type="entry name" value="Enolpyruvate_Tfrase_dom"/>
</dbReference>
<dbReference type="CDD" id="cd01556">
    <property type="entry name" value="EPSP_synthase"/>
    <property type="match status" value="1"/>
</dbReference>
<dbReference type="PANTHER" id="PTHR21090:SF5">
    <property type="entry name" value="PENTAFUNCTIONAL AROM POLYPEPTIDE"/>
    <property type="match status" value="1"/>
</dbReference>
<dbReference type="UniPathway" id="UPA00053">
    <property type="reaction ID" value="UER00089"/>
</dbReference>
<dbReference type="PANTHER" id="PTHR21090">
    <property type="entry name" value="AROM/DEHYDROQUINATE SYNTHASE"/>
    <property type="match status" value="1"/>
</dbReference>
<dbReference type="SUPFAM" id="SSF55205">
    <property type="entry name" value="EPT/RTPC-like"/>
    <property type="match status" value="1"/>
</dbReference>
<evidence type="ECO:0000256" key="3">
    <source>
        <dbReference type="ARBA" id="ARBA00012450"/>
    </source>
</evidence>
<evidence type="ECO:0000256" key="4">
    <source>
        <dbReference type="ARBA" id="ARBA00022605"/>
    </source>
</evidence>
<dbReference type="EMBL" id="UOET01000547">
    <property type="protein sequence ID" value="VAW30626.1"/>
    <property type="molecule type" value="Genomic_DNA"/>
</dbReference>
<comment type="pathway">
    <text evidence="1">Metabolic intermediate biosynthesis; chorismate biosynthesis; chorismate from D-erythrose 4-phosphate and phosphoenolpyruvate: step 6/7.</text>
</comment>
<evidence type="ECO:0000259" key="8">
    <source>
        <dbReference type="Pfam" id="PF00275"/>
    </source>
</evidence>
<dbReference type="GO" id="GO:0009423">
    <property type="term" value="P:chorismate biosynthetic process"/>
    <property type="evidence" value="ECO:0007669"/>
    <property type="project" value="UniProtKB-UniPathway"/>
</dbReference>
<accession>A0A3B0VF48</accession>
<dbReference type="InterPro" id="IPR036968">
    <property type="entry name" value="Enolpyruvate_Tfrase_sf"/>
</dbReference>
<dbReference type="InterPro" id="IPR023193">
    <property type="entry name" value="EPSP_synthase_CS"/>
</dbReference>
<dbReference type="GO" id="GO:0003866">
    <property type="term" value="F:3-phosphoshikimate 1-carboxyvinyltransferase activity"/>
    <property type="evidence" value="ECO:0007669"/>
    <property type="project" value="UniProtKB-EC"/>
</dbReference>
<dbReference type="GO" id="GO:0009073">
    <property type="term" value="P:aromatic amino acid family biosynthetic process"/>
    <property type="evidence" value="ECO:0007669"/>
    <property type="project" value="UniProtKB-KW"/>
</dbReference>
<dbReference type="PROSITE" id="PS00885">
    <property type="entry name" value="EPSP_SYNTHASE_2"/>
    <property type="match status" value="1"/>
</dbReference>
<dbReference type="HAMAP" id="MF_00210">
    <property type="entry name" value="EPSP_synth"/>
    <property type="match status" value="1"/>
</dbReference>
<dbReference type="GO" id="GO:0008652">
    <property type="term" value="P:amino acid biosynthetic process"/>
    <property type="evidence" value="ECO:0007669"/>
    <property type="project" value="UniProtKB-KW"/>
</dbReference>
<gene>
    <name evidence="9" type="ORF">MNBD_BACTEROID07-179</name>
</gene>
<name>A0A3B0VF48_9ZZZZ</name>
<dbReference type="EC" id="2.5.1.19" evidence="3"/>
<feature type="domain" description="Enolpyruvate transferase" evidence="8">
    <location>
        <begin position="8"/>
        <end position="403"/>
    </location>
</feature>